<feature type="domain" description="SLH" evidence="2">
    <location>
        <begin position="95"/>
        <end position="158"/>
    </location>
</feature>
<feature type="signal peptide" evidence="1">
    <location>
        <begin position="1"/>
        <end position="24"/>
    </location>
</feature>
<name>A0ABT1YPH0_9BACL</name>
<dbReference type="Proteomes" id="UP001300012">
    <property type="component" value="Unassembled WGS sequence"/>
</dbReference>
<accession>A0ABT1YPH0</accession>
<feature type="domain" description="SLH" evidence="2">
    <location>
        <begin position="27"/>
        <end position="92"/>
    </location>
</feature>
<protein>
    <submittedName>
        <fullName evidence="3">S-layer homology domain-containing protein</fullName>
    </submittedName>
</protein>
<evidence type="ECO:0000313" key="3">
    <source>
        <dbReference type="EMBL" id="MCR8635081.1"/>
    </source>
</evidence>
<keyword evidence="1" id="KW-0732">Signal</keyword>
<evidence type="ECO:0000256" key="1">
    <source>
        <dbReference type="SAM" id="SignalP"/>
    </source>
</evidence>
<dbReference type="InterPro" id="IPR001119">
    <property type="entry name" value="SLH_dom"/>
</dbReference>
<feature type="chain" id="PRO_5046979193" evidence="1">
    <location>
        <begin position="25"/>
        <end position="792"/>
    </location>
</feature>
<evidence type="ECO:0000313" key="4">
    <source>
        <dbReference type="Proteomes" id="UP001300012"/>
    </source>
</evidence>
<evidence type="ECO:0000259" key="2">
    <source>
        <dbReference type="PROSITE" id="PS51272"/>
    </source>
</evidence>
<reference evidence="3 4" key="1">
    <citation type="submission" date="2022-08" db="EMBL/GenBank/DDBJ databases">
        <title>Paenibacillus endoradicis sp. nov., Paenibacillus radicibacter sp. nov and Paenibacillus pararadicis sp. nov., three cold-adapted plant growth-promoting bacteria isolated from root of Larix gmelinii in Great Khingan.</title>
        <authorList>
            <person name="Xue H."/>
        </authorList>
    </citation>
    <scope>NUCLEOTIDE SEQUENCE [LARGE SCALE GENOMIC DNA]</scope>
    <source>
        <strain evidence="3 4">N5-1-1-5</strain>
    </source>
</reference>
<keyword evidence="4" id="KW-1185">Reference proteome</keyword>
<dbReference type="PROSITE" id="PS51272">
    <property type="entry name" value="SLH"/>
    <property type="match status" value="2"/>
</dbReference>
<gene>
    <name evidence="3" type="ORF">NV381_28160</name>
</gene>
<organism evidence="3 4">
    <name type="scientific">Paenibacillus radicis</name>
    <name type="common">ex Xue et al. 2023</name>
    <dbReference type="NCBI Taxonomy" id="2972489"/>
    <lineage>
        <taxon>Bacteria</taxon>
        <taxon>Bacillati</taxon>
        <taxon>Bacillota</taxon>
        <taxon>Bacilli</taxon>
        <taxon>Bacillales</taxon>
        <taxon>Paenibacillaceae</taxon>
        <taxon>Paenibacillus</taxon>
    </lineage>
</organism>
<sequence>MKKSLSILLSASIAFSMLSSFAYGAGKSSADFTDLQNLDAASKIKFDALISAGIFDGVGDSTFGLKDKMNRAQFAKAAALIFGLPVDASVKISSFSDVLADDPANGYALPYIEALKKANLTEGFGADSYNPAGEVTKEQLAAFLIRGLNKEAEAKAIQGVNDDTVSGWATGYAALAIQLKLMDKAVDGTFGGTSAATRELLVTSSYEAKQQYIPASGDNKGGDTAGGVSGEGQLLAVDMPSYYLTENTQAQVKGVLQEKTANGWQLGASIKLTNTSSSTVRIPDYELRVKASDGTVYTLKASSDKPVSIAPQSVVELSYMTQVDKNTDFQLTNLLWVHVDDEVYPKLETVLADAPIDSIVWHGADAAIQEPSLMGNWGAAFTIPGETSALQYAATNVTKQFTGQAPTYIIQLRVKNTGKNAAAVPDFTLSGKAEGRSFVGKRIEQASIKLNAGEQKYINYAITTDSDAQLTAFYVLSAHSFLQQGMNAPIQFYTGRIGVKLPGPGQTGAGMPQYEIGKPIAIDSLSKTVNPQMEVALQDFGWFENDGQSYKTAVAKIKFTNKSSSTIPVPVLGADIVSSNGTVYDGTNIASTVKDVLPGMGAVGTYTFIVPKTEEANQFTFRLMEQQGQQVQQQGQAASEQAQTQQSYKMPIAQVNVTIKTLNQAGNVYSFYPYELQMDSFNITNFAAKNGVTNSYGYSYKLEMGLNIKTTDAVLADPSNPKLLFQLEGPDGKLLGSKTYSLGGDTRLMSGNQSVMFDNAADTLESPVTAKVYEIVSTPNGDARRLLGTLKD</sequence>
<proteinExistence type="predicted"/>
<dbReference type="EMBL" id="JANQBD010000024">
    <property type="protein sequence ID" value="MCR8635081.1"/>
    <property type="molecule type" value="Genomic_DNA"/>
</dbReference>
<comment type="caution">
    <text evidence="3">The sequence shown here is derived from an EMBL/GenBank/DDBJ whole genome shotgun (WGS) entry which is preliminary data.</text>
</comment>
<dbReference type="RefSeq" id="WP_258216628.1">
    <property type="nucleotide sequence ID" value="NZ_JANQBD010000024.1"/>
</dbReference>
<dbReference type="Pfam" id="PF00395">
    <property type="entry name" value="SLH"/>
    <property type="match status" value="2"/>
</dbReference>